<evidence type="ECO:0000313" key="3">
    <source>
        <dbReference type="EMBL" id="GEA38523.1"/>
    </source>
</evidence>
<dbReference type="SMART" id="SM00530">
    <property type="entry name" value="HTH_XRE"/>
    <property type="match status" value="1"/>
</dbReference>
<dbReference type="AlphaFoldDB" id="A0A829WI59"/>
<dbReference type="GO" id="GO:0005829">
    <property type="term" value="C:cytosol"/>
    <property type="evidence" value="ECO:0007669"/>
    <property type="project" value="TreeGrafter"/>
</dbReference>
<feature type="domain" description="HTH cro/C1-type" evidence="2">
    <location>
        <begin position="21"/>
        <end position="77"/>
    </location>
</feature>
<dbReference type="RefSeq" id="WP_022512783.1">
    <property type="nucleotide sequence ID" value="NZ_AP031445.1"/>
</dbReference>
<accession>A0A829WI59</accession>
<dbReference type="PANTHER" id="PTHR46797:SF1">
    <property type="entry name" value="METHYLPHOSPHONATE SYNTHASE"/>
    <property type="match status" value="1"/>
</dbReference>
<evidence type="ECO:0000256" key="1">
    <source>
        <dbReference type="ARBA" id="ARBA00023125"/>
    </source>
</evidence>
<organism evidence="3 4">
    <name type="scientific">Enterocloster clostridioformis</name>
    <dbReference type="NCBI Taxonomy" id="1531"/>
    <lineage>
        <taxon>Bacteria</taxon>
        <taxon>Bacillati</taxon>
        <taxon>Bacillota</taxon>
        <taxon>Clostridia</taxon>
        <taxon>Lachnospirales</taxon>
        <taxon>Lachnospiraceae</taxon>
        <taxon>Enterocloster</taxon>
    </lineage>
</organism>
<dbReference type="CDD" id="cd00093">
    <property type="entry name" value="HTH_XRE"/>
    <property type="match status" value="1"/>
</dbReference>
<evidence type="ECO:0000313" key="4">
    <source>
        <dbReference type="Proteomes" id="UP000315200"/>
    </source>
</evidence>
<dbReference type="EMBL" id="BJLB01000001">
    <property type="protein sequence ID" value="GEA38523.1"/>
    <property type="molecule type" value="Genomic_DNA"/>
</dbReference>
<dbReference type="InterPro" id="IPR001387">
    <property type="entry name" value="Cro/C1-type_HTH"/>
</dbReference>
<dbReference type="PANTHER" id="PTHR46797">
    <property type="entry name" value="HTH-TYPE TRANSCRIPTIONAL REGULATOR"/>
    <property type="match status" value="1"/>
</dbReference>
<dbReference type="GO" id="GO:0003677">
    <property type="term" value="F:DNA binding"/>
    <property type="evidence" value="ECO:0007669"/>
    <property type="project" value="UniProtKB-KW"/>
</dbReference>
<reference evidence="3 4" key="1">
    <citation type="submission" date="2019-06" db="EMBL/GenBank/DDBJ databases">
        <title>Draft genome sequence of [Clostridium] clostridioforme NBRC 113352.</title>
        <authorList>
            <person name="Miura T."/>
            <person name="Furukawa M."/>
            <person name="Shimamura M."/>
            <person name="Ohyama Y."/>
            <person name="Yamazoe A."/>
            <person name="Kawasaki H."/>
        </authorList>
    </citation>
    <scope>NUCLEOTIDE SEQUENCE [LARGE SCALE GENOMIC DNA]</scope>
    <source>
        <strain evidence="3 4">NBRC 113352</strain>
    </source>
</reference>
<evidence type="ECO:0000259" key="2">
    <source>
        <dbReference type="PROSITE" id="PS50943"/>
    </source>
</evidence>
<name>A0A829WI59_9FIRM</name>
<protein>
    <submittedName>
        <fullName evidence="3">Transcriptional regulator</fullName>
    </submittedName>
</protein>
<dbReference type="GeneID" id="97209338"/>
<dbReference type="Proteomes" id="UP000315200">
    <property type="component" value="Unassembled WGS sequence"/>
</dbReference>
<dbReference type="SUPFAM" id="SSF47413">
    <property type="entry name" value="lambda repressor-like DNA-binding domains"/>
    <property type="match status" value="1"/>
</dbReference>
<keyword evidence="1" id="KW-0238">DNA-binding</keyword>
<sequence length="82" mass="9546">MPNNHIAFENKDYYIEIGLNISFYRKREGMTQEALAEKSGVSRSHLSAIEAPNIIRPFSMEILFNIARALNVEPYKLLQFRE</sequence>
<dbReference type="Pfam" id="PF01381">
    <property type="entry name" value="HTH_3"/>
    <property type="match status" value="1"/>
</dbReference>
<dbReference type="PROSITE" id="PS50943">
    <property type="entry name" value="HTH_CROC1"/>
    <property type="match status" value="1"/>
</dbReference>
<dbReference type="InterPro" id="IPR010982">
    <property type="entry name" value="Lambda_DNA-bd_dom_sf"/>
</dbReference>
<gene>
    <name evidence="3" type="ORF">Ccl03g_42360</name>
</gene>
<dbReference type="InterPro" id="IPR050807">
    <property type="entry name" value="TransReg_Diox_bact_type"/>
</dbReference>
<comment type="caution">
    <text evidence="3">The sequence shown here is derived from an EMBL/GenBank/DDBJ whole genome shotgun (WGS) entry which is preliminary data.</text>
</comment>
<proteinExistence type="predicted"/>
<dbReference type="Gene3D" id="1.10.260.40">
    <property type="entry name" value="lambda repressor-like DNA-binding domains"/>
    <property type="match status" value="1"/>
</dbReference>
<dbReference type="GO" id="GO:0003700">
    <property type="term" value="F:DNA-binding transcription factor activity"/>
    <property type="evidence" value="ECO:0007669"/>
    <property type="project" value="TreeGrafter"/>
</dbReference>